<evidence type="ECO:0000313" key="3">
    <source>
        <dbReference type="EMBL" id="KIO27020.1"/>
    </source>
</evidence>
<name>A0A0C3QA28_9AGAM</name>
<proteinExistence type="predicted"/>
<feature type="compositionally biased region" description="Low complexity" evidence="1">
    <location>
        <begin position="358"/>
        <end position="368"/>
    </location>
</feature>
<dbReference type="InterPro" id="IPR046520">
    <property type="entry name" value="DUF6697"/>
</dbReference>
<protein>
    <recommendedName>
        <fullName evidence="2">DUF6697 domain-containing protein</fullName>
    </recommendedName>
</protein>
<feature type="compositionally biased region" description="Polar residues" evidence="1">
    <location>
        <begin position="98"/>
        <end position="110"/>
    </location>
</feature>
<feature type="region of interest" description="Disordered" evidence="1">
    <location>
        <begin position="52"/>
        <end position="77"/>
    </location>
</feature>
<accession>A0A0C3QA28</accession>
<dbReference type="Proteomes" id="UP000054248">
    <property type="component" value="Unassembled WGS sequence"/>
</dbReference>
<keyword evidence="4" id="KW-1185">Reference proteome</keyword>
<dbReference type="HOGENOM" id="CLU_674727_0_0_1"/>
<feature type="compositionally biased region" description="Basic and acidic residues" evidence="1">
    <location>
        <begin position="21"/>
        <end position="40"/>
    </location>
</feature>
<feature type="region of interest" description="Disordered" evidence="1">
    <location>
        <begin position="346"/>
        <end position="408"/>
    </location>
</feature>
<feature type="region of interest" description="Disordered" evidence="1">
    <location>
        <begin position="91"/>
        <end position="119"/>
    </location>
</feature>
<evidence type="ECO:0000259" key="2">
    <source>
        <dbReference type="Pfam" id="PF20411"/>
    </source>
</evidence>
<organism evidence="3 4">
    <name type="scientific">Tulasnella calospora MUT 4182</name>
    <dbReference type="NCBI Taxonomy" id="1051891"/>
    <lineage>
        <taxon>Eukaryota</taxon>
        <taxon>Fungi</taxon>
        <taxon>Dikarya</taxon>
        <taxon>Basidiomycota</taxon>
        <taxon>Agaricomycotina</taxon>
        <taxon>Agaricomycetes</taxon>
        <taxon>Cantharellales</taxon>
        <taxon>Tulasnellaceae</taxon>
        <taxon>Tulasnella</taxon>
    </lineage>
</organism>
<evidence type="ECO:0000313" key="4">
    <source>
        <dbReference type="Proteomes" id="UP000054248"/>
    </source>
</evidence>
<dbReference type="AlphaFoldDB" id="A0A0C3QA28"/>
<dbReference type="Gene3D" id="1.10.287.1490">
    <property type="match status" value="1"/>
</dbReference>
<evidence type="ECO:0000256" key="1">
    <source>
        <dbReference type="SAM" id="MobiDB-lite"/>
    </source>
</evidence>
<feature type="domain" description="DUF6697" evidence="2">
    <location>
        <begin position="167"/>
        <end position="347"/>
    </location>
</feature>
<dbReference type="EMBL" id="KN823015">
    <property type="protein sequence ID" value="KIO27020.1"/>
    <property type="molecule type" value="Genomic_DNA"/>
</dbReference>
<reference evidence="4" key="2">
    <citation type="submission" date="2015-01" db="EMBL/GenBank/DDBJ databases">
        <title>Evolutionary Origins and Diversification of the Mycorrhizal Mutualists.</title>
        <authorList>
            <consortium name="DOE Joint Genome Institute"/>
            <consortium name="Mycorrhizal Genomics Consortium"/>
            <person name="Kohler A."/>
            <person name="Kuo A."/>
            <person name="Nagy L.G."/>
            <person name="Floudas D."/>
            <person name="Copeland A."/>
            <person name="Barry K.W."/>
            <person name="Cichocki N."/>
            <person name="Veneault-Fourrey C."/>
            <person name="LaButti K."/>
            <person name="Lindquist E.A."/>
            <person name="Lipzen A."/>
            <person name="Lundell T."/>
            <person name="Morin E."/>
            <person name="Murat C."/>
            <person name="Riley R."/>
            <person name="Ohm R."/>
            <person name="Sun H."/>
            <person name="Tunlid A."/>
            <person name="Henrissat B."/>
            <person name="Grigoriev I.V."/>
            <person name="Hibbett D.S."/>
            <person name="Martin F."/>
        </authorList>
    </citation>
    <scope>NUCLEOTIDE SEQUENCE [LARGE SCALE GENOMIC DNA]</scope>
    <source>
        <strain evidence="4">MUT 4182</strain>
    </source>
</reference>
<reference evidence="3 4" key="1">
    <citation type="submission" date="2014-04" db="EMBL/GenBank/DDBJ databases">
        <authorList>
            <consortium name="DOE Joint Genome Institute"/>
            <person name="Kuo A."/>
            <person name="Girlanda M."/>
            <person name="Perotto S."/>
            <person name="Kohler A."/>
            <person name="Nagy L.G."/>
            <person name="Floudas D."/>
            <person name="Copeland A."/>
            <person name="Barry K.W."/>
            <person name="Cichocki N."/>
            <person name="Veneault-Fourrey C."/>
            <person name="LaButti K."/>
            <person name="Lindquist E.A."/>
            <person name="Lipzen A."/>
            <person name="Lundell T."/>
            <person name="Morin E."/>
            <person name="Murat C."/>
            <person name="Sun H."/>
            <person name="Tunlid A."/>
            <person name="Henrissat B."/>
            <person name="Grigoriev I.V."/>
            <person name="Hibbett D.S."/>
            <person name="Martin F."/>
            <person name="Nordberg H.P."/>
            <person name="Cantor M.N."/>
            <person name="Hua S.X."/>
        </authorList>
    </citation>
    <scope>NUCLEOTIDE SEQUENCE [LARGE SCALE GENOMIC DNA]</scope>
    <source>
        <strain evidence="3 4">MUT 4182</strain>
    </source>
</reference>
<sequence length="408" mass="46251">MMEAFVGETIKMWGERATTAEAERDSLKKETDKLKEERATLRKKMEDLSRTVDRLTGDLEEARRRLENSEAEKETQQELVKDLLREMERLKNDCPPQGGSSNRVNQNASPTKEEVKDEEDIKPLIPQAPFGELAVEANVIPEHRRITLDLLPVIDLPLRDEGLGQPFSRYDIMSVLGGNSQQATNAEYFAFRHSSNPWLPKARIGHGYAFVGLPGAKLRDDLIGVDGPLMRPLFVGFQKPDDPTRTGWYYMGKYEFSVPSLYPQAKLEEDAAVSEADQQQGQQRFLSPVEWESLTENFRSEYTKMASPRYNISPSQLADDYAAGRKGCPFRLAKCVGFDNEMYQRLKSGDKSKRPPTAKQRAQESSSRASKRKREQDDSSPSGSSKRLQGASLEDVKKEEDTMDVEWS</sequence>
<dbReference type="Pfam" id="PF20411">
    <property type="entry name" value="DUF6697"/>
    <property type="match status" value="1"/>
</dbReference>
<feature type="region of interest" description="Disordered" evidence="1">
    <location>
        <begin position="16"/>
        <end position="40"/>
    </location>
</feature>
<dbReference type="OrthoDB" id="3216699at2759"/>
<gene>
    <name evidence="3" type="ORF">M407DRAFT_23711</name>
</gene>